<accession>A0A7J9F6F0</accession>
<feature type="non-terminal residue" evidence="1">
    <location>
        <position position="108"/>
    </location>
</feature>
<dbReference type="PANTHER" id="PTHR24128:SF60">
    <property type="entry name" value="ALPHA-LATROTOXIN-LHE1A-LIKE"/>
    <property type="match status" value="1"/>
</dbReference>
<dbReference type="Gene3D" id="1.25.40.20">
    <property type="entry name" value="Ankyrin repeat-containing domain"/>
    <property type="match status" value="1"/>
</dbReference>
<protein>
    <submittedName>
        <fullName evidence="1">Uncharacterized protein</fullName>
    </submittedName>
</protein>
<proteinExistence type="predicted"/>
<sequence>MIEMIKLKSTFAKKLNQAGFSPMHLSLQNDRTQTVLRLLRFDEDLVCVKGRDDLTPLYLVVQTRNIDLLIKLLKTVFHLAVKSDMFEAFQVLVGWLIRSRHESAQRWE</sequence>
<keyword evidence="2" id="KW-1185">Reference proteome</keyword>
<dbReference type="SUPFAM" id="SSF48403">
    <property type="entry name" value="Ankyrin repeat"/>
    <property type="match status" value="1"/>
</dbReference>
<evidence type="ECO:0000313" key="2">
    <source>
        <dbReference type="Proteomes" id="UP000593568"/>
    </source>
</evidence>
<organism evidence="1 2">
    <name type="scientific">Gossypium trilobum</name>
    <dbReference type="NCBI Taxonomy" id="34281"/>
    <lineage>
        <taxon>Eukaryota</taxon>
        <taxon>Viridiplantae</taxon>
        <taxon>Streptophyta</taxon>
        <taxon>Embryophyta</taxon>
        <taxon>Tracheophyta</taxon>
        <taxon>Spermatophyta</taxon>
        <taxon>Magnoliopsida</taxon>
        <taxon>eudicotyledons</taxon>
        <taxon>Gunneridae</taxon>
        <taxon>Pentapetalae</taxon>
        <taxon>rosids</taxon>
        <taxon>malvids</taxon>
        <taxon>Malvales</taxon>
        <taxon>Malvaceae</taxon>
        <taxon>Malvoideae</taxon>
        <taxon>Gossypium</taxon>
    </lineage>
</organism>
<gene>
    <name evidence="1" type="ORF">Gotri_004821</name>
</gene>
<reference evidence="1 2" key="1">
    <citation type="journal article" date="2019" name="Genome Biol. Evol.">
        <title>Insights into the evolution of the New World diploid cottons (Gossypium, subgenus Houzingenia) based on genome sequencing.</title>
        <authorList>
            <person name="Grover C.E."/>
            <person name="Arick M.A. 2nd"/>
            <person name="Thrash A."/>
            <person name="Conover J.L."/>
            <person name="Sanders W.S."/>
            <person name="Peterson D.G."/>
            <person name="Frelichowski J.E."/>
            <person name="Scheffler J.A."/>
            <person name="Scheffler B.E."/>
            <person name="Wendel J.F."/>
        </authorList>
    </citation>
    <scope>NUCLEOTIDE SEQUENCE [LARGE SCALE GENOMIC DNA]</scope>
    <source>
        <strain evidence="1">8</strain>
        <tissue evidence="1">Leaf</tissue>
    </source>
</reference>
<dbReference type="PANTHER" id="PTHR24128">
    <property type="entry name" value="HOMEOBOX PROTEIN WARIAI"/>
    <property type="match status" value="1"/>
</dbReference>
<comment type="caution">
    <text evidence="1">The sequence shown here is derived from an EMBL/GenBank/DDBJ whole genome shotgun (WGS) entry which is preliminary data.</text>
</comment>
<name>A0A7J9F6F0_9ROSI</name>
<dbReference type="InterPro" id="IPR036770">
    <property type="entry name" value="Ankyrin_rpt-contain_sf"/>
</dbReference>
<evidence type="ECO:0000313" key="1">
    <source>
        <dbReference type="EMBL" id="MBA0780761.1"/>
    </source>
</evidence>
<dbReference type="Proteomes" id="UP000593568">
    <property type="component" value="Unassembled WGS sequence"/>
</dbReference>
<dbReference type="EMBL" id="JABEZW010000011">
    <property type="protein sequence ID" value="MBA0780761.1"/>
    <property type="molecule type" value="Genomic_DNA"/>
</dbReference>
<dbReference type="AlphaFoldDB" id="A0A7J9F6F0"/>